<reference evidence="3" key="2">
    <citation type="submission" date="2015-07" db="EMBL/GenBank/DDBJ databases">
        <title>MeaNS - Measles Nucleotide Surveillance Program.</title>
        <authorList>
            <person name="Tran T."/>
            <person name="Druce J."/>
        </authorList>
    </citation>
    <scope>NUCLEOTIDE SEQUENCE</scope>
    <source>
        <strain evidence="3">DSM 9887</strain>
    </source>
</reference>
<dbReference type="Proteomes" id="UP000319578">
    <property type="component" value="Unassembled WGS sequence"/>
</dbReference>
<evidence type="ECO:0000313" key="5">
    <source>
        <dbReference type="Proteomes" id="UP000319578"/>
    </source>
</evidence>
<keyword evidence="5" id="KW-1185">Reference proteome</keyword>
<dbReference type="EMBL" id="BJON01000008">
    <property type="protein sequence ID" value="GED68413.1"/>
    <property type="molecule type" value="Genomic_DNA"/>
</dbReference>
<feature type="signal peptide" evidence="1">
    <location>
        <begin position="1"/>
        <end position="20"/>
    </location>
</feature>
<dbReference type="STRING" id="54915.ADS79_04475"/>
<evidence type="ECO:0000313" key="2">
    <source>
        <dbReference type="EMBL" id="GED68413.1"/>
    </source>
</evidence>
<protein>
    <recommendedName>
        <fullName evidence="6">Lipoprotein</fullName>
    </recommendedName>
</protein>
<dbReference type="PROSITE" id="PS51257">
    <property type="entry name" value="PROKAR_LIPOPROTEIN"/>
    <property type="match status" value="1"/>
</dbReference>
<dbReference type="PATRIC" id="fig|54915.3.peg.6285"/>
<dbReference type="AlphaFoldDB" id="A0A0K9YX34"/>
<dbReference type="Proteomes" id="UP000036834">
    <property type="component" value="Unassembled WGS sequence"/>
</dbReference>
<feature type="chain" id="PRO_5039408669" description="Lipoprotein" evidence="1">
    <location>
        <begin position="21"/>
        <end position="128"/>
    </location>
</feature>
<evidence type="ECO:0000313" key="3">
    <source>
        <dbReference type="EMBL" id="KNB73231.1"/>
    </source>
</evidence>
<reference evidence="4" key="1">
    <citation type="submission" date="2015-07" db="EMBL/GenBank/DDBJ databases">
        <title>Genome sequencing project for genomic taxonomy and phylogenomics of Bacillus-like bacteria.</title>
        <authorList>
            <person name="Liu B."/>
            <person name="Wang J."/>
            <person name="Zhu Y."/>
            <person name="Liu G."/>
            <person name="Chen Q."/>
            <person name="Chen Z."/>
            <person name="Lan J."/>
            <person name="Che J."/>
            <person name="Ge C."/>
            <person name="Shi H."/>
            <person name="Pan Z."/>
            <person name="Liu X."/>
        </authorList>
    </citation>
    <scope>NUCLEOTIDE SEQUENCE [LARGE SCALE GENOMIC DNA]</scope>
    <source>
        <strain evidence="4">DSM 9887</strain>
    </source>
</reference>
<proteinExistence type="predicted"/>
<gene>
    <name evidence="3" type="ORF">ADS79_04475</name>
    <name evidence="2" type="ORF">BRE01_21150</name>
</gene>
<evidence type="ECO:0008006" key="6">
    <source>
        <dbReference type="Google" id="ProtNLM"/>
    </source>
</evidence>
<dbReference type="OrthoDB" id="2655886at2"/>
<sequence>MKRITATLCLFLAISAFVVGCGSSNVSNPEITEPNTQASDSVKLAESEVKDTLTGLIPKAVDIYGIFNGNGAFKSDPKKTIPGEEDYCLVIGQNGTSPVDIDNVKSIADLKKVVEDVFTKDMAGQKNF</sequence>
<comment type="caution">
    <text evidence="3">The sequence shown here is derived from an EMBL/GenBank/DDBJ whole genome shotgun (WGS) entry which is preliminary data.</text>
</comment>
<accession>A0A0K9YX34</accession>
<name>A0A0K9YX34_9BACL</name>
<evidence type="ECO:0000256" key="1">
    <source>
        <dbReference type="SAM" id="SignalP"/>
    </source>
</evidence>
<reference evidence="2 5" key="3">
    <citation type="submission" date="2019-06" db="EMBL/GenBank/DDBJ databases">
        <title>Whole genome shotgun sequence of Brevibacillus reuszeri NBRC 15719.</title>
        <authorList>
            <person name="Hosoyama A."/>
            <person name="Uohara A."/>
            <person name="Ohji S."/>
            <person name="Ichikawa N."/>
        </authorList>
    </citation>
    <scope>NUCLEOTIDE SEQUENCE [LARGE SCALE GENOMIC DNA]</scope>
    <source>
        <strain evidence="2 5">NBRC 15719</strain>
    </source>
</reference>
<evidence type="ECO:0000313" key="4">
    <source>
        <dbReference type="Proteomes" id="UP000036834"/>
    </source>
</evidence>
<dbReference type="EMBL" id="LGIQ01000005">
    <property type="protein sequence ID" value="KNB73231.1"/>
    <property type="molecule type" value="Genomic_DNA"/>
</dbReference>
<dbReference type="RefSeq" id="WP_141260904.1">
    <property type="nucleotide sequence ID" value="NZ_BJON01000008.1"/>
</dbReference>
<organism evidence="3 4">
    <name type="scientific">Brevibacillus reuszeri</name>
    <dbReference type="NCBI Taxonomy" id="54915"/>
    <lineage>
        <taxon>Bacteria</taxon>
        <taxon>Bacillati</taxon>
        <taxon>Bacillota</taxon>
        <taxon>Bacilli</taxon>
        <taxon>Bacillales</taxon>
        <taxon>Paenibacillaceae</taxon>
        <taxon>Brevibacillus</taxon>
    </lineage>
</organism>
<keyword evidence="1" id="KW-0732">Signal</keyword>